<evidence type="ECO:0000256" key="2">
    <source>
        <dbReference type="SAM" id="Phobius"/>
    </source>
</evidence>
<reference evidence="4" key="1">
    <citation type="submission" date="2024-04" db="EMBL/GenBank/DDBJ databases">
        <authorList>
            <person name="Shaw F."/>
            <person name="Minotto A."/>
        </authorList>
    </citation>
    <scope>NUCLEOTIDE SEQUENCE [LARGE SCALE GENOMIC DNA]</scope>
</reference>
<dbReference type="EMBL" id="OZ037948">
    <property type="protein sequence ID" value="CAL1709983.1"/>
    <property type="molecule type" value="Genomic_DNA"/>
</dbReference>
<feature type="compositionally biased region" description="Low complexity" evidence="1">
    <location>
        <begin position="600"/>
        <end position="613"/>
    </location>
</feature>
<feature type="compositionally biased region" description="Low complexity" evidence="1">
    <location>
        <begin position="454"/>
        <end position="467"/>
    </location>
</feature>
<feature type="compositionally biased region" description="Polar residues" evidence="1">
    <location>
        <begin position="563"/>
        <end position="574"/>
    </location>
</feature>
<proteinExistence type="predicted"/>
<keyword evidence="2" id="KW-1133">Transmembrane helix</keyword>
<feature type="transmembrane region" description="Helical" evidence="2">
    <location>
        <begin position="126"/>
        <end position="152"/>
    </location>
</feature>
<keyword evidence="4" id="KW-1185">Reference proteome</keyword>
<evidence type="ECO:0000256" key="1">
    <source>
        <dbReference type="SAM" id="MobiDB-lite"/>
    </source>
</evidence>
<feature type="transmembrane region" description="Helical" evidence="2">
    <location>
        <begin position="87"/>
        <end position="106"/>
    </location>
</feature>
<feature type="compositionally biased region" description="Low complexity" evidence="1">
    <location>
        <begin position="584"/>
        <end position="593"/>
    </location>
</feature>
<feature type="transmembrane region" description="Helical" evidence="2">
    <location>
        <begin position="172"/>
        <end position="198"/>
    </location>
</feature>
<feature type="transmembrane region" description="Helical" evidence="2">
    <location>
        <begin position="259"/>
        <end position="276"/>
    </location>
</feature>
<keyword evidence="2" id="KW-0812">Transmembrane</keyword>
<evidence type="ECO:0000313" key="4">
    <source>
        <dbReference type="Proteomes" id="UP001497453"/>
    </source>
</evidence>
<accession>A0ABP1DQ64</accession>
<feature type="transmembrane region" description="Helical" evidence="2">
    <location>
        <begin position="54"/>
        <end position="75"/>
    </location>
</feature>
<evidence type="ECO:0000313" key="3">
    <source>
        <dbReference type="EMBL" id="CAL1709983.1"/>
    </source>
</evidence>
<feature type="region of interest" description="Disordered" evidence="1">
    <location>
        <begin position="443"/>
        <end position="474"/>
    </location>
</feature>
<keyword evidence="2" id="KW-0472">Membrane</keyword>
<gene>
    <name evidence="3" type="ORF">GFSPODELE1_LOCUS7599</name>
</gene>
<dbReference type="Proteomes" id="UP001497453">
    <property type="component" value="Chromosome 5"/>
</dbReference>
<feature type="region of interest" description="Disordered" evidence="1">
    <location>
        <begin position="554"/>
        <end position="666"/>
    </location>
</feature>
<feature type="transmembrane region" description="Helical" evidence="2">
    <location>
        <begin position="23"/>
        <end position="42"/>
    </location>
</feature>
<sequence length="806" mass="87837">MGTVCLSNAPILRCQSLTRLESGILLIPSGLELIFSISLLFAKRSGRKHYCLSIEGIVYFILAGIDFLAHALPIPRHSLDIFKGLDIFIGALSFSPLLLYTLYLFLLTTQDVLPGFPRRMQAISKYVLIGFIPFIVVANELASFVGISYHLLQDPNGEHIIALGFMNDTVRLFLNSFVLVLLVCFQGLNFAASFFRLIKAFMNQRRIDTTVDGSDNEVHLFNGLGWIIGGIKLGAVESIIGFVQDGGFGLALTRRILRLLGRACLIIGVVKGWVAFPSLQMFLTEFGNSVDIVEDFQFIKAPKEPKPQRRSMLRALISNPRHSTFQQIGGHNFSGASVADVVPAEIRATRLTPSTSVLIPPRAFMASSNLPRNPSALFSQAAMTPPRPPLMSTNMPPSMSSTDAPFSPQLPATAFAPEQRVTVYLTPHRAPTLVLRPVSDLDVPQSLKSDDPLSSRSASPARPVRPSTMSFPLTSPLSITEYVDETSPPIPLTAPADGSTDRKAARYTIAGGPDYSNTNRAARKSSLVLPRESVASIYSTDSLDVVHTLASQFPGIPPRRAASKSQSATLQSPQEGDEDDAMTVSGSASVSRSASERSQRTTTTRSGSLVRRSSSVKRKPVPKAKELTISEDGSDEITLVTNSAPVSRSNSLKDDNKAPMPPLPTAISVPDSAITFDAGRPLMDRRYTSPANVPFPSWQKTKNDQRATLEFPWVARTDNVAKDGVAVLEEARESVGISRIMSVGSAPRRTTRAVENAFARQSIIAEWYDLPDDLRKKKISETSAVSARHLGINRDLELGDSFLDCR</sequence>
<protein>
    <submittedName>
        <fullName evidence="3">Uncharacterized protein</fullName>
    </submittedName>
</protein>
<organism evidence="3 4">
    <name type="scientific">Somion occarium</name>
    <dbReference type="NCBI Taxonomy" id="3059160"/>
    <lineage>
        <taxon>Eukaryota</taxon>
        <taxon>Fungi</taxon>
        <taxon>Dikarya</taxon>
        <taxon>Basidiomycota</taxon>
        <taxon>Agaricomycotina</taxon>
        <taxon>Agaricomycetes</taxon>
        <taxon>Polyporales</taxon>
        <taxon>Cerrenaceae</taxon>
        <taxon>Somion</taxon>
    </lineage>
</organism>
<feature type="compositionally biased region" description="Polar residues" evidence="1">
    <location>
        <begin position="639"/>
        <end position="650"/>
    </location>
</feature>
<name>A0ABP1DQ64_9APHY</name>